<gene>
    <name evidence="1" type="ORF">BDR25DRAFT_296593</name>
</gene>
<reference evidence="1" key="1">
    <citation type="journal article" date="2020" name="Stud. Mycol.">
        <title>101 Dothideomycetes genomes: a test case for predicting lifestyles and emergence of pathogens.</title>
        <authorList>
            <person name="Haridas S."/>
            <person name="Albert R."/>
            <person name="Binder M."/>
            <person name="Bloem J."/>
            <person name="Labutti K."/>
            <person name="Salamov A."/>
            <person name="Andreopoulos B."/>
            <person name="Baker S."/>
            <person name="Barry K."/>
            <person name="Bills G."/>
            <person name="Bluhm B."/>
            <person name="Cannon C."/>
            <person name="Castanera R."/>
            <person name="Culley D."/>
            <person name="Daum C."/>
            <person name="Ezra D."/>
            <person name="Gonzalez J."/>
            <person name="Henrissat B."/>
            <person name="Kuo A."/>
            <person name="Liang C."/>
            <person name="Lipzen A."/>
            <person name="Lutzoni F."/>
            <person name="Magnuson J."/>
            <person name="Mondo S."/>
            <person name="Nolan M."/>
            <person name="Ohm R."/>
            <person name="Pangilinan J."/>
            <person name="Park H.-J."/>
            <person name="Ramirez L."/>
            <person name="Alfaro M."/>
            <person name="Sun H."/>
            <person name="Tritt A."/>
            <person name="Yoshinaga Y."/>
            <person name="Zwiers L.-H."/>
            <person name="Turgeon B."/>
            <person name="Goodwin S."/>
            <person name="Spatafora J."/>
            <person name="Crous P."/>
            <person name="Grigoriev I."/>
        </authorList>
    </citation>
    <scope>NUCLEOTIDE SEQUENCE</scope>
    <source>
        <strain evidence="1">ATCC 200398</strain>
    </source>
</reference>
<proteinExistence type="predicted"/>
<keyword evidence="2" id="KW-1185">Reference proteome</keyword>
<comment type="caution">
    <text evidence="1">The sequence shown here is derived from an EMBL/GenBank/DDBJ whole genome shotgun (WGS) entry which is preliminary data.</text>
</comment>
<organism evidence="1 2">
    <name type="scientific">Lindgomyces ingoldianus</name>
    <dbReference type="NCBI Taxonomy" id="673940"/>
    <lineage>
        <taxon>Eukaryota</taxon>
        <taxon>Fungi</taxon>
        <taxon>Dikarya</taxon>
        <taxon>Ascomycota</taxon>
        <taxon>Pezizomycotina</taxon>
        <taxon>Dothideomycetes</taxon>
        <taxon>Pleosporomycetidae</taxon>
        <taxon>Pleosporales</taxon>
        <taxon>Lindgomycetaceae</taxon>
        <taxon>Lindgomyces</taxon>
    </lineage>
</organism>
<protein>
    <submittedName>
        <fullName evidence="1">Uncharacterized protein</fullName>
    </submittedName>
</protein>
<dbReference type="Proteomes" id="UP000799755">
    <property type="component" value="Unassembled WGS sequence"/>
</dbReference>
<accession>A0ACB6QCG2</accession>
<dbReference type="EMBL" id="MU003535">
    <property type="protein sequence ID" value="KAF2464628.1"/>
    <property type="molecule type" value="Genomic_DNA"/>
</dbReference>
<evidence type="ECO:0000313" key="2">
    <source>
        <dbReference type="Proteomes" id="UP000799755"/>
    </source>
</evidence>
<evidence type="ECO:0000313" key="1">
    <source>
        <dbReference type="EMBL" id="KAF2464628.1"/>
    </source>
</evidence>
<sequence>MDGREIPGFYFDEDKKKYFRITTGHTGTTTVYTADKLKSKEKHKCRATAKADKQKQAQKETIRSHNTFLPYLARSCLAREIGARPQRSYYAQHAWSAAVASGFQPVVLAPESLPRYWDIDPVTNCLYVACEDGSVRHARLMTAAQRRNQPQHKRAPSIQYENFKLAQMLSRLTSQISSLNYVPTSGTLVVTTLGGDRPPIVHLSDPGRDSPGVAEQFTPRNISTIWTSAPRPSFSISDNSVPENALEYVAAGASQSLMLFTRRSLGTWTPSTPLKLSTDIQALTWLSPNVLALGCRDTAIHIYDLRSRGSSHILTHTSPISCLRPADDFTRLVCSGLNDTLMLYDMRMPAALCKTTRTSFPPPNGRQVNIKRKRKRPIALDPLRTNPHTPSQPVLQFPYANVDDPELGFDVHARLGLVAGVDEDGRMIIWSLRTGEELRVFERDAAGSGHNRKPSFERARCVRFVEEEGGGRDQEVSVWSVWKGGLTSFRW</sequence>
<name>A0ACB6QCG2_9PLEO</name>